<dbReference type="GO" id="GO:0006508">
    <property type="term" value="P:proteolysis"/>
    <property type="evidence" value="ECO:0007669"/>
    <property type="project" value="InterPro"/>
</dbReference>
<dbReference type="RefSeq" id="WP_148136059.1">
    <property type="nucleotide sequence ID" value="NZ_CP017634.1"/>
</dbReference>
<accession>A0A3G1KW73</accession>
<feature type="transmembrane region" description="Helical" evidence="1">
    <location>
        <begin position="108"/>
        <end position="131"/>
    </location>
</feature>
<dbReference type="OrthoDB" id="4308908at2"/>
<organism evidence="2 3">
    <name type="scientific">Formimonas warabiya</name>
    <dbReference type="NCBI Taxonomy" id="1761012"/>
    <lineage>
        <taxon>Bacteria</taxon>
        <taxon>Bacillati</taxon>
        <taxon>Bacillota</taxon>
        <taxon>Clostridia</taxon>
        <taxon>Eubacteriales</taxon>
        <taxon>Peptococcaceae</taxon>
        <taxon>Candidatus Formimonas</taxon>
    </lineage>
</organism>
<dbReference type="AlphaFoldDB" id="A0A3G1KW73"/>
<dbReference type="GO" id="GO:0016020">
    <property type="term" value="C:membrane"/>
    <property type="evidence" value="ECO:0007669"/>
    <property type="project" value="InterPro"/>
</dbReference>
<keyword evidence="1" id="KW-0812">Transmembrane</keyword>
<proteinExistence type="predicted"/>
<reference evidence="2 3" key="1">
    <citation type="submission" date="2016-10" db="EMBL/GenBank/DDBJ databases">
        <title>Complete Genome Sequence of Peptococcaceae strain DCMF.</title>
        <authorList>
            <person name="Edwards R.J."/>
            <person name="Holland S.I."/>
            <person name="Deshpande N.P."/>
            <person name="Wong Y.K."/>
            <person name="Ertan H."/>
            <person name="Manefield M."/>
            <person name="Russell T.L."/>
            <person name="Lee M.J."/>
        </authorList>
    </citation>
    <scope>NUCLEOTIDE SEQUENCE [LARGE SCALE GENOMIC DNA]</scope>
    <source>
        <strain evidence="2 3">DCMF</strain>
    </source>
</reference>
<dbReference type="Proteomes" id="UP000323521">
    <property type="component" value="Chromosome"/>
</dbReference>
<dbReference type="EMBL" id="CP017634">
    <property type="protein sequence ID" value="ATW26738.1"/>
    <property type="molecule type" value="Genomic_DNA"/>
</dbReference>
<keyword evidence="1" id="KW-1133">Transmembrane helix</keyword>
<keyword evidence="3" id="KW-1185">Reference proteome</keyword>
<dbReference type="Pfam" id="PF01252">
    <property type="entry name" value="Peptidase_A8"/>
    <property type="match status" value="1"/>
</dbReference>
<dbReference type="GO" id="GO:0004190">
    <property type="term" value="F:aspartic-type endopeptidase activity"/>
    <property type="evidence" value="ECO:0007669"/>
    <property type="project" value="InterPro"/>
</dbReference>
<gene>
    <name evidence="2" type="ORF">DCMF_19990</name>
</gene>
<name>A0A3G1KW73_FORW1</name>
<feature type="transmembrane region" description="Helical" evidence="1">
    <location>
        <begin position="53"/>
        <end position="71"/>
    </location>
</feature>
<keyword evidence="1" id="KW-0472">Membrane</keyword>
<feature type="transmembrane region" description="Helical" evidence="1">
    <location>
        <begin position="83"/>
        <end position="102"/>
    </location>
</feature>
<evidence type="ECO:0000256" key="1">
    <source>
        <dbReference type="SAM" id="Phobius"/>
    </source>
</evidence>
<dbReference type="KEGG" id="fwa:DCMF_19990"/>
<evidence type="ECO:0000313" key="2">
    <source>
        <dbReference type="EMBL" id="ATW26738.1"/>
    </source>
</evidence>
<evidence type="ECO:0000313" key="3">
    <source>
        <dbReference type="Proteomes" id="UP000323521"/>
    </source>
</evidence>
<sequence length="134" mass="15513">MKEKRWMLFCAIFVFANQLVRLVEDKYFSSLESSLITFSPYIKNYDIPIGNRYSIFIIYLIFILVFHIYRGKLHDFRLETGKWLFTAGLLGNGFSMLFYGNVIDYIGLPSWGIATNLPDISLFIGGVFYSFGVS</sequence>
<protein>
    <submittedName>
        <fullName evidence="2">Uncharacterized protein</fullName>
    </submittedName>
</protein>
<dbReference type="InterPro" id="IPR001872">
    <property type="entry name" value="Peptidase_A8"/>
</dbReference>